<evidence type="ECO:0000259" key="1">
    <source>
        <dbReference type="Pfam" id="PF13961"/>
    </source>
</evidence>
<dbReference type="Pfam" id="PF22936">
    <property type="entry name" value="Pol_BBD"/>
    <property type="match status" value="1"/>
</dbReference>
<dbReference type="PANTHER" id="PTHR35317:SF28">
    <property type="entry name" value="ZINC FINGER, CCHC-TYPE, RIBONUCLEASE H-LIKE DOMAIN, GAG-PRE-INTEGRASE DOMAIN PROTEIN-RELATED"/>
    <property type="match status" value="1"/>
</dbReference>
<evidence type="ECO:0000259" key="2">
    <source>
        <dbReference type="Pfam" id="PF22936"/>
    </source>
</evidence>
<feature type="domain" description="Retrovirus-related Pol polyprotein from transposon TNT 1-94-like beta-barrel" evidence="2">
    <location>
        <begin position="183"/>
        <end position="224"/>
    </location>
</feature>
<dbReference type="AlphaFoldDB" id="A0A5N5KGV2"/>
<keyword evidence="4" id="KW-1185">Reference proteome</keyword>
<name>A0A5N5KGV2_9ROSI</name>
<gene>
    <name evidence="3" type="ORF">DKX38_019673</name>
</gene>
<evidence type="ECO:0000313" key="4">
    <source>
        <dbReference type="Proteomes" id="UP000326939"/>
    </source>
</evidence>
<comment type="caution">
    <text evidence="3">The sequence shown here is derived from an EMBL/GenBank/DDBJ whole genome shotgun (WGS) entry which is preliminary data.</text>
</comment>
<accession>A0A5N5KGV2</accession>
<dbReference type="Pfam" id="PF13961">
    <property type="entry name" value="DUF4219"/>
    <property type="match status" value="1"/>
</dbReference>
<dbReference type="InterPro" id="IPR025314">
    <property type="entry name" value="DUF4219"/>
</dbReference>
<feature type="domain" description="DUF4219" evidence="1">
    <location>
        <begin position="11"/>
        <end position="37"/>
    </location>
</feature>
<dbReference type="Proteomes" id="UP000326939">
    <property type="component" value="Chromosome 13"/>
</dbReference>
<sequence>MSVGGMPLPQLTKSNYENWSIQMRALLGAQDAWEVVEKGYDEPAATAHQTANQLKALKEMRMKDKTALYYLFQAVDESGFKKIASAGAVMEVATMVAVEEAVVEVNIMRKRGNQANKTVEVEDVIMGETASQIIQMSNATTAECYSEKKVEENVNLVTEEETREDGVLMMAYKNTVSDNNIVWYLDTGASNHMCGHKHLFKEMREVEDGHVSFGDASKIQIKGQARDGIAQSVVPALHSTFRDDMAGKEVDTKPMKKRPPPGARTLHGSFDPVIPLAVV</sequence>
<proteinExistence type="predicted"/>
<dbReference type="EMBL" id="VDCV01000013">
    <property type="protein sequence ID" value="KAB5529592.1"/>
    <property type="molecule type" value="Genomic_DNA"/>
</dbReference>
<protein>
    <submittedName>
        <fullName evidence="3">Uncharacterized protein</fullName>
    </submittedName>
</protein>
<dbReference type="PANTHER" id="PTHR35317">
    <property type="entry name" value="OS04G0629600 PROTEIN"/>
    <property type="match status" value="1"/>
</dbReference>
<evidence type="ECO:0000313" key="3">
    <source>
        <dbReference type="EMBL" id="KAB5529592.1"/>
    </source>
</evidence>
<reference evidence="4" key="1">
    <citation type="journal article" date="2019" name="Gigascience">
        <title>De novo genome assembly of the endangered Acer yangbiense, a plant species with extremely small populations endemic to Yunnan Province, China.</title>
        <authorList>
            <person name="Yang J."/>
            <person name="Wariss H.M."/>
            <person name="Tao L."/>
            <person name="Zhang R."/>
            <person name="Yun Q."/>
            <person name="Hollingsworth P."/>
            <person name="Dao Z."/>
            <person name="Luo G."/>
            <person name="Guo H."/>
            <person name="Ma Y."/>
            <person name="Sun W."/>
        </authorList>
    </citation>
    <scope>NUCLEOTIDE SEQUENCE [LARGE SCALE GENOMIC DNA]</scope>
    <source>
        <strain evidence="4">cv. br00</strain>
    </source>
</reference>
<dbReference type="InterPro" id="IPR054722">
    <property type="entry name" value="PolX-like_BBD"/>
</dbReference>
<organism evidence="3 4">
    <name type="scientific">Salix brachista</name>
    <dbReference type="NCBI Taxonomy" id="2182728"/>
    <lineage>
        <taxon>Eukaryota</taxon>
        <taxon>Viridiplantae</taxon>
        <taxon>Streptophyta</taxon>
        <taxon>Embryophyta</taxon>
        <taxon>Tracheophyta</taxon>
        <taxon>Spermatophyta</taxon>
        <taxon>Magnoliopsida</taxon>
        <taxon>eudicotyledons</taxon>
        <taxon>Gunneridae</taxon>
        <taxon>Pentapetalae</taxon>
        <taxon>rosids</taxon>
        <taxon>fabids</taxon>
        <taxon>Malpighiales</taxon>
        <taxon>Salicaceae</taxon>
        <taxon>Saliceae</taxon>
        <taxon>Salix</taxon>
    </lineage>
</organism>